<protein>
    <submittedName>
        <fullName evidence="1">Uncharacterized protein</fullName>
    </submittedName>
</protein>
<reference evidence="1" key="1">
    <citation type="submission" date="2022-05" db="EMBL/GenBank/DDBJ databases">
        <title>Expanded diversity of anoxic marine methylotrophy in a Black Sea sulfate reducing microorganism.</title>
        <authorList>
            <person name="Fischer P.Q."/>
            <person name="Stams A.J.M."/>
            <person name="Villanueva L."/>
            <person name="Sousa D.Z."/>
        </authorList>
    </citation>
    <scope>NUCLEOTIDE SEQUENCE</scope>
    <source>
        <strain evidence="1">P130</strain>
    </source>
</reference>
<sequence length="63" mass="7260">MELNVEEREESCSIVSKIVKLKIYRRVIEGTVLQEGEIVGYDCGSSSSNCETRCHYRLLIDDY</sequence>
<evidence type="ECO:0000313" key="1">
    <source>
        <dbReference type="EMBL" id="MDO0824230.1"/>
    </source>
</evidence>
<proteinExistence type="predicted"/>
<dbReference type="Proteomes" id="UP001176021">
    <property type="component" value="Unassembled WGS sequence"/>
</dbReference>
<organism evidence="1 2">
    <name type="scientific">Desulfosporosinus nitroreducens</name>
    <dbReference type="NCBI Taxonomy" id="2018668"/>
    <lineage>
        <taxon>Bacteria</taxon>
        <taxon>Bacillati</taxon>
        <taxon>Bacillota</taxon>
        <taxon>Clostridia</taxon>
        <taxon>Eubacteriales</taxon>
        <taxon>Desulfitobacteriaceae</taxon>
        <taxon>Desulfosporosinus</taxon>
    </lineage>
</organism>
<dbReference type="RefSeq" id="WP_252469790.1">
    <property type="nucleotide sequence ID" value="NZ_JAMHFY010000012.1"/>
</dbReference>
<gene>
    <name evidence="1" type="ORF">M8H41_15405</name>
</gene>
<keyword evidence="2" id="KW-1185">Reference proteome</keyword>
<name>A0ABT8QSW7_9FIRM</name>
<dbReference type="EMBL" id="JAMJEV010000012">
    <property type="protein sequence ID" value="MDO0824230.1"/>
    <property type="molecule type" value="Genomic_DNA"/>
</dbReference>
<comment type="caution">
    <text evidence="1">The sequence shown here is derived from an EMBL/GenBank/DDBJ whole genome shotgun (WGS) entry which is preliminary data.</text>
</comment>
<evidence type="ECO:0000313" key="2">
    <source>
        <dbReference type="Proteomes" id="UP001176021"/>
    </source>
</evidence>
<accession>A0ABT8QSW7</accession>